<dbReference type="AlphaFoldDB" id="A0AAE1GWU5"/>
<name>A0AAE1GWU5_9NEOP</name>
<evidence type="ECO:0000313" key="2">
    <source>
        <dbReference type="EMBL" id="KAK3910584.1"/>
    </source>
</evidence>
<dbReference type="InterPro" id="IPR000210">
    <property type="entry name" value="BTB/POZ_dom"/>
</dbReference>
<gene>
    <name evidence="2" type="ORF">KUF71_020398</name>
</gene>
<comment type="caution">
    <text evidence="2">The sequence shown here is derived from an EMBL/GenBank/DDBJ whole genome shotgun (WGS) entry which is preliminary data.</text>
</comment>
<protein>
    <submittedName>
        <fullName evidence="2">Kelch-like protein 11</fullName>
    </submittedName>
</protein>
<keyword evidence="3" id="KW-1185">Reference proteome</keyword>
<proteinExistence type="predicted"/>
<organism evidence="2 3">
    <name type="scientific">Frankliniella fusca</name>
    <dbReference type="NCBI Taxonomy" id="407009"/>
    <lineage>
        <taxon>Eukaryota</taxon>
        <taxon>Metazoa</taxon>
        <taxon>Ecdysozoa</taxon>
        <taxon>Arthropoda</taxon>
        <taxon>Hexapoda</taxon>
        <taxon>Insecta</taxon>
        <taxon>Pterygota</taxon>
        <taxon>Neoptera</taxon>
        <taxon>Paraneoptera</taxon>
        <taxon>Thysanoptera</taxon>
        <taxon>Terebrantia</taxon>
        <taxon>Thripoidea</taxon>
        <taxon>Thripidae</taxon>
        <taxon>Frankliniella</taxon>
    </lineage>
</organism>
<dbReference type="InterPro" id="IPR011333">
    <property type="entry name" value="SKP1/BTB/POZ_sf"/>
</dbReference>
<feature type="domain" description="BTB" evidence="1">
    <location>
        <begin position="170"/>
        <end position="227"/>
    </location>
</feature>
<reference evidence="2" key="1">
    <citation type="submission" date="2021-07" db="EMBL/GenBank/DDBJ databases">
        <authorList>
            <person name="Catto M.A."/>
            <person name="Jacobson A."/>
            <person name="Kennedy G."/>
            <person name="Labadie P."/>
            <person name="Hunt B.G."/>
            <person name="Srinivasan R."/>
        </authorList>
    </citation>
    <scope>NUCLEOTIDE SEQUENCE</scope>
    <source>
        <strain evidence="2">PL_HMW_Pooled</strain>
        <tissue evidence="2">Head</tissue>
    </source>
</reference>
<accession>A0AAE1GWU5</accession>
<dbReference type="SUPFAM" id="SSF54695">
    <property type="entry name" value="POZ domain"/>
    <property type="match status" value="1"/>
</dbReference>
<dbReference type="Proteomes" id="UP001219518">
    <property type="component" value="Unassembled WGS sequence"/>
</dbReference>
<dbReference type="EMBL" id="JAHWGI010000180">
    <property type="protein sequence ID" value="KAK3910584.1"/>
    <property type="molecule type" value="Genomic_DNA"/>
</dbReference>
<dbReference type="Gene3D" id="3.30.710.10">
    <property type="entry name" value="Potassium Channel Kv1.1, Chain A"/>
    <property type="match status" value="1"/>
</dbReference>
<dbReference type="PROSITE" id="PS50097">
    <property type="entry name" value="BTB"/>
    <property type="match status" value="1"/>
</dbReference>
<dbReference type="Pfam" id="PF00651">
    <property type="entry name" value="BTB"/>
    <property type="match status" value="1"/>
</dbReference>
<dbReference type="PANTHER" id="PTHR24413">
    <property type="entry name" value="SPECKLE-TYPE POZ PROTEIN"/>
    <property type="match status" value="1"/>
</dbReference>
<dbReference type="SMART" id="SM00225">
    <property type="entry name" value="BTB"/>
    <property type="match status" value="1"/>
</dbReference>
<reference evidence="2" key="2">
    <citation type="journal article" date="2023" name="BMC Genomics">
        <title>Pest status, molecular evolution, and epigenetic factors derived from the genome assembly of Frankliniella fusca, a thysanopteran phytovirus vector.</title>
        <authorList>
            <person name="Catto M.A."/>
            <person name="Labadie P.E."/>
            <person name="Jacobson A.L."/>
            <person name="Kennedy G.G."/>
            <person name="Srinivasan R."/>
            <person name="Hunt B.G."/>
        </authorList>
    </citation>
    <scope>NUCLEOTIDE SEQUENCE</scope>
    <source>
        <strain evidence="2">PL_HMW_Pooled</strain>
    </source>
</reference>
<evidence type="ECO:0000259" key="1">
    <source>
        <dbReference type="PROSITE" id="PS50097"/>
    </source>
</evidence>
<evidence type="ECO:0000313" key="3">
    <source>
        <dbReference type="Proteomes" id="UP001219518"/>
    </source>
</evidence>
<sequence>MTPTPSTPLLLLCEQTVCRLKLNEEHRVPLCPLKTDDGRLSSLQSSVYYLYDEPDTDGRDVINLSVDVCTVTCPLTISCLMTGVCSFRSSDCNEPSSPSPLLSDKVLSEEAVIFTSSHSEHQSFEMLKFATEHPFDLVKIVFRVYEPHGGSCPHLGLHLNQARIDGGTLCDVKLVADDGHEMLAHSAVLGSSEPGDAEDESREGRILLKLPKDVLEKFLEFIYTVEVRDWGGSELELMELAERYMVPELRSACLQRLSTCDGLRALELLHADSVNADGVLGHIIGRSLRRRLTNIVLDNYNSLRHRKEWTDFEAACPYVVDIMMGSMASASQSEDTVTSKNLLLLV</sequence>